<sequence>MVASSSTFALDLLVEKKVGQQTTHVIEHVSGNKNGTCAHGDHKPATAASSTAPSIGHQGSQINTQITSTDEEVIDQLATAHLP</sequence>
<name>A0AA37WNE6_9GAMM</name>
<dbReference type="EMBL" id="BSPD01000020">
    <property type="protein sequence ID" value="GLS24967.1"/>
    <property type="molecule type" value="Genomic_DNA"/>
</dbReference>
<feature type="region of interest" description="Disordered" evidence="1">
    <location>
        <begin position="31"/>
        <end position="59"/>
    </location>
</feature>
<feature type="compositionally biased region" description="Low complexity" evidence="1">
    <location>
        <begin position="45"/>
        <end position="54"/>
    </location>
</feature>
<evidence type="ECO:0000313" key="2">
    <source>
        <dbReference type="EMBL" id="GLS24967.1"/>
    </source>
</evidence>
<dbReference type="AlphaFoldDB" id="A0AA37WNE6"/>
<proteinExistence type="predicted"/>
<dbReference type="Proteomes" id="UP001156870">
    <property type="component" value="Unassembled WGS sequence"/>
</dbReference>
<evidence type="ECO:0000256" key="1">
    <source>
        <dbReference type="SAM" id="MobiDB-lite"/>
    </source>
</evidence>
<evidence type="ECO:0000313" key="3">
    <source>
        <dbReference type="Proteomes" id="UP001156870"/>
    </source>
</evidence>
<protein>
    <submittedName>
        <fullName evidence="2">Uncharacterized protein</fullName>
    </submittedName>
</protein>
<accession>A0AA37WNE6</accession>
<keyword evidence="3" id="KW-1185">Reference proteome</keyword>
<comment type="caution">
    <text evidence="2">The sequence shown here is derived from an EMBL/GenBank/DDBJ whole genome shotgun (WGS) entry which is preliminary data.</text>
</comment>
<organism evidence="2 3">
    <name type="scientific">Marinibactrum halimedae</name>
    <dbReference type="NCBI Taxonomy" id="1444977"/>
    <lineage>
        <taxon>Bacteria</taxon>
        <taxon>Pseudomonadati</taxon>
        <taxon>Pseudomonadota</taxon>
        <taxon>Gammaproteobacteria</taxon>
        <taxon>Cellvibrionales</taxon>
        <taxon>Cellvibrionaceae</taxon>
        <taxon>Marinibactrum</taxon>
    </lineage>
</organism>
<reference evidence="2 3" key="1">
    <citation type="journal article" date="2014" name="Int. J. Syst. Evol. Microbiol.">
        <title>Complete genome sequence of Corynebacterium casei LMG S-19264T (=DSM 44701T), isolated from a smear-ripened cheese.</title>
        <authorList>
            <consortium name="US DOE Joint Genome Institute (JGI-PGF)"/>
            <person name="Walter F."/>
            <person name="Albersmeier A."/>
            <person name="Kalinowski J."/>
            <person name="Ruckert C."/>
        </authorList>
    </citation>
    <scope>NUCLEOTIDE SEQUENCE [LARGE SCALE GENOMIC DNA]</scope>
    <source>
        <strain evidence="2 3">NBRC 110095</strain>
    </source>
</reference>
<gene>
    <name evidence="2" type="ORF">GCM10007877_06810</name>
</gene>